<protein>
    <recommendedName>
        <fullName evidence="4">DUF2993 domain-containing protein</fullName>
    </recommendedName>
</protein>
<feature type="signal peptide" evidence="1">
    <location>
        <begin position="1"/>
        <end position="26"/>
    </location>
</feature>
<dbReference type="OrthoDB" id="3215846at2"/>
<keyword evidence="3" id="KW-1185">Reference proteome</keyword>
<proteinExistence type="predicted"/>
<name>A0A1I6TEC5_9PSEU</name>
<evidence type="ECO:0000313" key="3">
    <source>
        <dbReference type="Proteomes" id="UP000198852"/>
    </source>
</evidence>
<dbReference type="Pfam" id="PF11209">
    <property type="entry name" value="LmeA"/>
    <property type="match status" value="1"/>
</dbReference>
<dbReference type="InterPro" id="IPR021373">
    <property type="entry name" value="DUF2993"/>
</dbReference>
<organism evidence="2 3">
    <name type="scientific">Saccharopolyspora flava</name>
    <dbReference type="NCBI Taxonomy" id="95161"/>
    <lineage>
        <taxon>Bacteria</taxon>
        <taxon>Bacillati</taxon>
        <taxon>Actinomycetota</taxon>
        <taxon>Actinomycetes</taxon>
        <taxon>Pseudonocardiales</taxon>
        <taxon>Pseudonocardiaceae</taxon>
        <taxon>Saccharopolyspora</taxon>
    </lineage>
</organism>
<dbReference type="RefSeq" id="WP_093420012.1">
    <property type="nucleotide sequence ID" value="NZ_FOZX01000006.1"/>
</dbReference>
<evidence type="ECO:0000256" key="1">
    <source>
        <dbReference type="SAM" id="SignalP"/>
    </source>
</evidence>
<reference evidence="3" key="1">
    <citation type="submission" date="2016-10" db="EMBL/GenBank/DDBJ databases">
        <authorList>
            <person name="Varghese N."/>
            <person name="Submissions S."/>
        </authorList>
    </citation>
    <scope>NUCLEOTIDE SEQUENCE [LARGE SCALE GENOMIC DNA]</scope>
    <source>
        <strain evidence="3">DSM 44771</strain>
    </source>
</reference>
<dbReference type="Proteomes" id="UP000198852">
    <property type="component" value="Unassembled WGS sequence"/>
</dbReference>
<dbReference type="AlphaFoldDB" id="A0A1I6TEC5"/>
<feature type="chain" id="PRO_5039669549" description="DUF2993 domain-containing protein" evidence="1">
    <location>
        <begin position="27"/>
        <end position="267"/>
    </location>
</feature>
<sequence length="267" mass="28138">MKKLAITLVLVLGLLVAADFGSAAFAEYQVSKKVAQQLKLPENPEVSINGFPFLTQVAAGNYRDVQLVANAVPVGPFNEVGIEADLHGAKVATSEVIAGTADTISVDQLVGRVKLRASDVARLIGIQDLTIEPAAPNALADDDGNVSEADRRLAEGGEDQRALVQLDGTVNIAGSDNKVRVIAVLSLVNGKMEIEPRKLELNNSAFGKIELPPIFEQSVLKQFNTTLDPGMLPFEVQPTAVRVERGAMVIEGTAENVTISGSGVSTG</sequence>
<evidence type="ECO:0000313" key="2">
    <source>
        <dbReference type="EMBL" id="SFS87478.1"/>
    </source>
</evidence>
<keyword evidence="1" id="KW-0732">Signal</keyword>
<accession>A0A1I6TEC5</accession>
<evidence type="ECO:0008006" key="4">
    <source>
        <dbReference type="Google" id="ProtNLM"/>
    </source>
</evidence>
<dbReference type="EMBL" id="FOZX01000006">
    <property type="protein sequence ID" value="SFS87478.1"/>
    <property type="molecule type" value="Genomic_DNA"/>
</dbReference>
<gene>
    <name evidence="2" type="ORF">SAMN05660874_03926</name>
</gene>
<dbReference type="STRING" id="95161.SAMN05660874_03926"/>